<dbReference type="EMBL" id="JABMCI010000056">
    <property type="protein sequence ID" value="NUU16930.1"/>
    <property type="molecule type" value="Genomic_DNA"/>
</dbReference>
<comment type="caution">
    <text evidence="1">The sequence shown here is derived from an EMBL/GenBank/DDBJ whole genome shotgun (WGS) entry which is preliminary data.</text>
</comment>
<dbReference type="RefSeq" id="WP_175346804.1">
    <property type="nucleotide sequence ID" value="NZ_JABMCI010000056.1"/>
</dbReference>
<dbReference type="Proteomes" id="UP000565724">
    <property type="component" value="Unassembled WGS sequence"/>
</dbReference>
<sequence length="143" mass="16254">MGWLLRPSQRDWDEFVHQLDKLLSENMDGKALSSAGAPKQNAAAESLGTLGRMQALMVTKRVRPDAARAVMEPMRNIRAARQGPAHALRANVTDRTYIHRQVALLEDVNEWLSSIRGWLSTHPENRDLDLPHSDESLGKWYRM</sequence>
<name>A0A7Y6DX34_9CELL</name>
<dbReference type="AlphaFoldDB" id="A0A7Y6DX34"/>
<evidence type="ECO:0000313" key="2">
    <source>
        <dbReference type="Proteomes" id="UP000565724"/>
    </source>
</evidence>
<keyword evidence="2" id="KW-1185">Reference proteome</keyword>
<gene>
    <name evidence="1" type="ORF">HP550_06660</name>
</gene>
<reference evidence="1 2" key="1">
    <citation type="submission" date="2020-05" db="EMBL/GenBank/DDBJ databases">
        <title>Genome Sequencing of Type Strains.</title>
        <authorList>
            <person name="Lemaire J.F."/>
            <person name="Inderbitzin P."/>
            <person name="Gregorio O.A."/>
            <person name="Collins S.B."/>
            <person name="Wespe N."/>
            <person name="Knight-Connoni V."/>
        </authorList>
    </citation>
    <scope>NUCLEOTIDE SEQUENCE [LARGE SCALE GENOMIC DNA]</scope>
    <source>
        <strain evidence="1 2">ATCC 25174</strain>
    </source>
</reference>
<protein>
    <submittedName>
        <fullName evidence="1">Uncharacterized protein</fullName>
    </submittedName>
</protein>
<organism evidence="1 2">
    <name type="scientific">Cellulomonas humilata</name>
    <dbReference type="NCBI Taxonomy" id="144055"/>
    <lineage>
        <taxon>Bacteria</taxon>
        <taxon>Bacillati</taxon>
        <taxon>Actinomycetota</taxon>
        <taxon>Actinomycetes</taxon>
        <taxon>Micrococcales</taxon>
        <taxon>Cellulomonadaceae</taxon>
        <taxon>Cellulomonas</taxon>
    </lineage>
</organism>
<proteinExistence type="predicted"/>
<evidence type="ECO:0000313" key="1">
    <source>
        <dbReference type="EMBL" id="NUU16930.1"/>
    </source>
</evidence>
<accession>A0A7Y6DX34</accession>